<feature type="compositionally biased region" description="Polar residues" evidence="1">
    <location>
        <begin position="87"/>
        <end position="107"/>
    </location>
</feature>
<keyword evidence="2" id="KW-1185">Reference proteome</keyword>
<dbReference type="Proteomes" id="UP000887540">
    <property type="component" value="Unplaced"/>
</dbReference>
<organism evidence="2 3">
    <name type="scientific">Acrobeloides nanus</name>
    <dbReference type="NCBI Taxonomy" id="290746"/>
    <lineage>
        <taxon>Eukaryota</taxon>
        <taxon>Metazoa</taxon>
        <taxon>Ecdysozoa</taxon>
        <taxon>Nematoda</taxon>
        <taxon>Chromadorea</taxon>
        <taxon>Rhabditida</taxon>
        <taxon>Tylenchina</taxon>
        <taxon>Cephalobomorpha</taxon>
        <taxon>Cephaloboidea</taxon>
        <taxon>Cephalobidae</taxon>
        <taxon>Acrobeloides</taxon>
    </lineage>
</organism>
<reference evidence="3" key="1">
    <citation type="submission" date="2022-11" db="UniProtKB">
        <authorList>
            <consortium name="WormBaseParasite"/>
        </authorList>
    </citation>
    <scope>IDENTIFICATION</scope>
</reference>
<feature type="region of interest" description="Disordered" evidence="1">
    <location>
        <begin position="58"/>
        <end position="107"/>
    </location>
</feature>
<accession>A0A914DY07</accession>
<evidence type="ECO:0000313" key="3">
    <source>
        <dbReference type="WBParaSite" id="ACRNAN_scaffold4520.g30384.t1"/>
    </source>
</evidence>
<evidence type="ECO:0000313" key="2">
    <source>
        <dbReference type="Proteomes" id="UP000887540"/>
    </source>
</evidence>
<protein>
    <submittedName>
        <fullName evidence="3">Uncharacterized protein</fullName>
    </submittedName>
</protein>
<sequence>MSYLIQLVLSKIFGNPTAPTNSTTSTNFSVSVPINNNQTTKNTALNFYGPVDVKISNNNTNVHGSENKINQTNKQAGHTPKSELKPASSSQPIQGPCTQGHSRAVRPNQNIKMLENGVVVLDPRLLDLASANDLTKFTRSIKKG</sequence>
<dbReference type="AlphaFoldDB" id="A0A914DY07"/>
<evidence type="ECO:0000256" key="1">
    <source>
        <dbReference type="SAM" id="MobiDB-lite"/>
    </source>
</evidence>
<name>A0A914DY07_9BILA</name>
<proteinExistence type="predicted"/>
<feature type="compositionally biased region" description="Polar residues" evidence="1">
    <location>
        <begin position="58"/>
        <end position="76"/>
    </location>
</feature>
<dbReference type="WBParaSite" id="ACRNAN_scaffold4520.g30384.t1">
    <property type="protein sequence ID" value="ACRNAN_scaffold4520.g30384.t1"/>
    <property type="gene ID" value="ACRNAN_scaffold4520.g30384"/>
</dbReference>